<keyword evidence="1" id="KW-0812">Transmembrane</keyword>
<dbReference type="Proteomes" id="UP000285405">
    <property type="component" value="Unassembled WGS sequence"/>
</dbReference>
<reference evidence="2 3" key="1">
    <citation type="journal article" date="2018" name="BMC Genomics">
        <title>Comparative genome analyses reveal sequence features reflecting distinct modes of host-adaptation between dicot and monocot powdery mildew.</title>
        <authorList>
            <person name="Wu Y."/>
            <person name="Ma X."/>
            <person name="Pan Z."/>
            <person name="Kale S.D."/>
            <person name="Song Y."/>
            <person name="King H."/>
            <person name="Zhang Q."/>
            <person name="Presley C."/>
            <person name="Deng X."/>
            <person name="Wei C.I."/>
            <person name="Xiao S."/>
        </authorList>
    </citation>
    <scope>NUCLEOTIDE SEQUENCE [LARGE SCALE GENOMIC DNA]</scope>
    <source>
        <strain evidence="2">UCSC1</strain>
    </source>
</reference>
<evidence type="ECO:0000313" key="2">
    <source>
        <dbReference type="EMBL" id="RKF79434.1"/>
    </source>
</evidence>
<dbReference type="EMBL" id="MCBR01004676">
    <property type="protein sequence ID" value="RKF79434.1"/>
    <property type="molecule type" value="Genomic_DNA"/>
</dbReference>
<evidence type="ECO:0000313" key="3">
    <source>
        <dbReference type="Proteomes" id="UP000285405"/>
    </source>
</evidence>
<sequence length="598" mass="65817">MGLPHPVHPLDDSCSVIYNNTLYSFTPTAFQKLQLEKNAKWKELPMGVSVEGAACVSRSTSSNDTSAAAMYVVGGLAKSKEYQGLQRYIFATRTWETITPSDPVTQNRVYHGATYLNASDSILIYSGTQDGKEALSSQTFTIKASEPYRVSAYQSIAPPAISPMILPWSDSKAIYVGGSKTNQKVMFFDPTTSWVDSNLTLAQPITNSKVSKSVIVEEDESNKALYTFDLSVSPNIINKTIISDTERGSLQNSSSSLAQKSDNSSRKTGILRTESLLYSEDSMNQRTARISYAASIDSSGKVVFSGGSDQEAVCIYNIAENKWEDTSKLFSIGESLNTDKEAGASSVLSSPNSVDTPKSIEVTPQFPRNVLGAILGSILITALFIIAMLIFLRSRKRKLKQIVSKDSNPTDDVDEKDGMDFMDRGDASELIEEKSLSSRTETSGKTSIFHKVNQKGVGTDDPQQIYRNAISKPIPLELRTGETLPSYLEETRPAPVPLKRSVERRSSGWNRYWSGENDTATVGNDDFKPNPYMSYEYDNYSRSNRDSLTLGNSPDIYNVRPGSQGIDYNAERVALEVKLDGIDTNSGYSYEPSSYGNR</sequence>
<dbReference type="OrthoDB" id="5352000at2759"/>
<feature type="transmembrane region" description="Helical" evidence="1">
    <location>
        <begin position="370"/>
        <end position="392"/>
    </location>
</feature>
<accession>A0A420IY51</accession>
<comment type="caution">
    <text evidence="2">The sequence shown here is derived from an EMBL/GenBank/DDBJ whole genome shotgun (WGS) entry which is preliminary data.</text>
</comment>
<evidence type="ECO:0000256" key="1">
    <source>
        <dbReference type="SAM" id="Phobius"/>
    </source>
</evidence>
<dbReference type="AlphaFoldDB" id="A0A420IY51"/>
<name>A0A420IY51_9PEZI</name>
<keyword evidence="1" id="KW-1133">Transmembrane helix</keyword>
<dbReference type="Gene3D" id="2.120.10.80">
    <property type="entry name" value="Kelch-type beta propeller"/>
    <property type="match status" value="1"/>
</dbReference>
<keyword evidence="1" id="KW-0472">Membrane</keyword>
<gene>
    <name evidence="2" type="ORF">GcC1_046007</name>
</gene>
<dbReference type="InterPro" id="IPR015915">
    <property type="entry name" value="Kelch-typ_b-propeller"/>
</dbReference>
<proteinExistence type="predicted"/>
<dbReference type="SUPFAM" id="SSF117281">
    <property type="entry name" value="Kelch motif"/>
    <property type="match status" value="1"/>
</dbReference>
<organism evidence="2 3">
    <name type="scientific">Golovinomyces cichoracearum</name>
    <dbReference type="NCBI Taxonomy" id="62708"/>
    <lineage>
        <taxon>Eukaryota</taxon>
        <taxon>Fungi</taxon>
        <taxon>Dikarya</taxon>
        <taxon>Ascomycota</taxon>
        <taxon>Pezizomycotina</taxon>
        <taxon>Leotiomycetes</taxon>
        <taxon>Erysiphales</taxon>
        <taxon>Erysiphaceae</taxon>
        <taxon>Golovinomyces</taxon>
    </lineage>
</organism>
<protein>
    <submittedName>
        <fullName evidence="2">Putative pre-mrna splicing factor clf1</fullName>
    </submittedName>
</protein>